<evidence type="ECO:0000313" key="3">
    <source>
        <dbReference type="Proteomes" id="UP001205105"/>
    </source>
</evidence>
<accession>A0AAD5DQ22</accession>
<dbReference type="InterPro" id="IPR032675">
    <property type="entry name" value="LRR_dom_sf"/>
</dbReference>
<dbReference type="SUPFAM" id="SSF52047">
    <property type="entry name" value="RNI-like"/>
    <property type="match status" value="1"/>
</dbReference>
<dbReference type="Gene3D" id="3.80.10.10">
    <property type="entry name" value="Ribonuclease Inhibitor"/>
    <property type="match status" value="2"/>
</dbReference>
<proteinExistence type="predicted"/>
<dbReference type="Proteomes" id="UP001205105">
    <property type="component" value="Unassembled WGS sequence"/>
</dbReference>
<comment type="caution">
    <text evidence="2">The sequence shown here is derived from an EMBL/GenBank/DDBJ whole genome shotgun (WGS) entry which is preliminary data.</text>
</comment>
<reference evidence="2" key="1">
    <citation type="submission" date="2020-11" db="EMBL/GenBank/DDBJ databases">
        <title>Chlorella ohadii genome sequencing and assembly.</title>
        <authorList>
            <person name="Murik O."/>
            <person name="Treves H."/>
            <person name="Kedem I."/>
            <person name="Shotland Y."/>
            <person name="Kaplan A."/>
        </authorList>
    </citation>
    <scope>NUCLEOTIDE SEQUENCE</scope>
    <source>
        <strain evidence="2">1</strain>
    </source>
</reference>
<dbReference type="AlphaFoldDB" id="A0AAD5DQ22"/>
<dbReference type="InterPro" id="IPR036047">
    <property type="entry name" value="F-box-like_dom_sf"/>
</dbReference>
<protein>
    <recommendedName>
        <fullName evidence="4">F-box domain-containing protein</fullName>
    </recommendedName>
</protein>
<dbReference type="SUPFAM" id="SSF81383">
    <property type="entry name" value="F-box domain"/>
    <property type="match status" value="1"/>
</dbReference>
<keyword evidence="3" id="KW-1185">Reference proteome</keyword>
<dbReference type="GO" id="GO:0005930">
    <property type="term" value="C:axoneme"/>
    <property type="evidence" value="ECO:0007669"/>
    <property type="project" value="UniProtKB-SubCell"/>
</dbReference>
<organism evidence="2 3">
    <name type="scientific">Chlorella ohadii</name>
    <dbReference type="NCBI Taxonomy" id="2649997"/>
    <lineage>
        <taxon>Eukaryota</taxon>
        <taxon>Viridiplantae</taxon>
        <taxon>Chlorophyta</taxon>
        <taxon>core chlorophytes</taxon>
        <taxon>Trebouxiophyceae</taxon>
        <taxon>Chlorellales</taxon>
        <taxon>Chlorellaceae</taxon>
        <taxon>Chlorella clade</taxon>
        <taxon>Chlorella</taxon>
    </lineage>
</organism>
<evidence type="ECO:0000313" key="2">
    <source>
        <dbReference type="EMBL" id="KAI7838394.1"/>
    </source>
</evidence>
<gene>
    <name evidence="2" type="ORF">COHA_007851</name>
</gene>
<evidence type="ECO:0008006" key="4">
    <source>
        <dbReference type="Google" id="ProtNLM"/>
    </source>
</evidence>
<dbReference type="EMBL" id="JADXDR010000128">
    <property type="protein sequence ID" value="KAI7838394.1"/>
    <property type="molecule type" value="Genomic_DNA"/>
</dbReference>
<name>A0AAD5DQ22_9CHLO</name>
<comment type="subcellular location">
    <subcellularLocation>
        <location evidence="1">Cytoplasm</location>
        <location evidence="1">Cytoskeleton</location>
        <location evidence="1">Cilium axoneme</location>
    </subcellularLocation>
</comment>
<sequence length="595" mass="66288">MHWYVYVNCFICNSMCRPQEFEQFRWHGNRPSKCVWRSGARPGWITLHKQCAEEEEPAQRPCWVDLLDDRLLGQVFVLAGKGQRQCQAVCRRWRSVWFSCPGLWRSLRLCPSQDVSTQLAILQRVAPLVERLDVIGTDAFGSAGSTQQWIAAATLACFPAGRRQRLREVRLSTEPVRLPTTGIQFWELHSYRPLSAAALQRLGRLRALRALELDSWQLPHCTAQVLGRLTQLSRLRLRARQLPPGCLPGAINELKQLESLELDTAVELPEEGTAQLSALSALTRLVVRQFNPAYGMLVTPLLGPLPRLAELHLQSERGVVALHGQAVGRVNMVLRGQRAAVAFSDPNIHGLPRPRLAGLLDKLVPEGISLDRLKVNRLYYDRTEEHVQYSRCQHLRTLQSLSVSGLYSRGGVDTRESALCALLQPAQGLTELRLNHCVDEEDGGWEALCPALAGHTALRKLHLGNNSFYTTRGAPFLLCVEHLDLTCCSLQHFPASAVLSAPLLRTLSLAGNTDLVLTAEDVQTLEMISFLQVLDLCGVQIHPTEAIQLARSLPHVQLVLDSAAQHWDHGGYHGMSSGQMGVEWGEWPAAEDGQQ</sequence>
<evidence type="ECO:0000256" key="1">
    <source>
        <dbReference type="ARBA" id="ARBA00004430"/>
    </source>
</evidence>